<sequence>MSGAGPTLRGMTISSAQALAWRLGRQHLLSGAATAHEVVRRLGAVPAWSGDADLAVRRRLADPAPGAVAAAVAAGDLIRTFAFRGSSHLMAADEAGAYLAVRTASRQWALRSWQEHYDLRPDDWPALLDAVRGALADGPLDREAFAAAVTAVPRFAHLGDALLHPSMTLLKPIAWHGELCFGPSPDGRPTFASPSASPRWRGLPDLDEAGRRAVVAYLGAYGPATRANLHYWLAEGLSAGRRRVERWTDEVLRDAATEVAVDGEPALLLREHVAEVEAAEPTDAVTLLAAHDQWVLGPGTADERVVPAARRAGVTRGAALVLRGGVVAGTWAAGPGGALDVTWFAEAGSPPEDALDAEADRLGTLLGRALDLRVGPG</sequence>
<dbReference type="AlphaFoldDB" id="A0A919P5I0"/>
<keyword evidence="2" id="KW-1185">Reference proteome</keyword>
<organism evidence="1 2">
    <name type="scientific">Cellulomonas pakistanensis</name>
    <dbReference type="NCBI Taxonomy" id="992287"/>
    <lineage>
        <taxon>Bacteria</taxon>
        <taxon>Bacillati</taxon>
        <taxon>Actinomycetota</taxon>
        <taxon>Actinomycetes</taxon>
        <taxon>Micrococcales</taxon>
        <taxon>Cellulomonadaceae</taxon>
        <taxon>Cellulomonas</taxon>
    </lineage>
</organism>
<dbReference type="InterPro" id="IPR009351">
    <property type="entry name" value="AlkZ-like"/>
</dbReference>
<comment type="caution">
    <text evidence="1">The sequence shown here is derived from an EMBL/GenBank/DDBJ whole genome shotgun (WGS) entry which is preliminary data.</text>
</comment>
<protein>
    <recommendedName>
        <fullName evidence="3">Winged helix DNA-binding domain-containing protein</fullName>
    </recommendedName>
</protein>
<dbReference type="Pfam" id="PF06224">
    <property type="entry name" value="AlkZ-like"/>
    <property type="match status" value="1"/>
</dbReference>
<accession>A0A919P5I0</accession>
<dbReference type="PANTHER" id="PTHR38479:SF2">
    <property type="entry name" value="WINGED HELIX DNA-BINDING DOMAIN-CONTAINING PROTEIN"/>
    <property type="match status" value="1"/>
</dbReference>
<proteinExistence type="predicted"/>
<name>A0A919P5I0_9CELL</name>
<dbReference type="PANTHER" id="PTHR38479">
    <property type="entry name" value="LMO0824 PROTEIN"/>
    <property type="match status" value="1"/>
</dbReference>
<evidence type="ECO:0000313" key="2">
    <source>
        <dbReference type="Proteomes" id="UP000642125"/>
    </source>
</evidence>
<dbReference type="Proteomes" id="UP000642125">
    <property type="component" value="Unassembled WGS sequence"/>
</dbReference>
<evidence type="ECO:0000313" key="1">
    <source>
        <dbReference type="EMBL" id="GIG34635.1"/>
    </source>
</evidence>
<evidence type="ECO:0008006" key="3">
    <source>
        <dbReference type="Google" id="ProtNLM"/>
    </source>
</evidence>
<dbReference type="EMBL" id="BONO01000001">
    <property type="protein sequence ID" value="GIG34635.1"/>
    <property type="molecule type" value="Genomic_DNA"/>
</dbReference>
<reference evidence="1" key="1">
    <citation type="submission" date="2021-01" db="EMBL/GenBank/DDBJ databases">
        <title>Whole genome shotgun sequence of Cellulomonas pakistanensis NBRC 110800.</title>
        <authorList>
            <person name="Komaki H."/>
            <person name="Tamura T."/>
        </authorList>
    </citation>
    <scope>NUCLEOTIDE SEQUENCE</scope>
    <source>
        <strain evidence="1">NBRC 110800</strain>
    </source>
</reference>
<gene>
    <name evidence="1" type="ORF">Cpa01nite_00160</name>
</gene>